<dbReference type="Proteomes" id="UP000231474">
    <property type="component" value="Unassembled WGS sequence"/>
</dbReference>
<dbReference type="GO" id="GO:0005542">
    <property type="term" value="F:folic acid binding"/>
    <property type="evidence" value="ECO:0007669"/>
    <property type="project" value="UniProtKB-KW"/>
</dbReference>
<dbReference type="InterPro" id="IPR022384">
    <property type="entry name" value="FormiminoTrfase_cat_dom_sf"/>
</dbReference>
<dbReference type="GO" id="GO:0005737">
    <property type="term" value="C:cytoplasm"/>
    <property type="evidence" value="ECO:0007669"/>
    <property type="project" value="UniProtKB-SubCell"/>
</dbReference>
<accession>A0A2M8L394</accession>
<comment type="caution">
    <text evidence="10">The sequence shown here is derived from an EMBL/GenBank/DDBJ whole genome shotgun (WGS) entry which is preliminary data.</text>
</comment>
<dbReference type="Gene3D" id="3.30.990.10">
    <property type="entry name" value="Formiminotransferase, N-terminal subdomain"/>
    <property type="match status" value="1"/>
</dbReference>
<keyword evidence="7" id="KW-0290">Folate-binding</keyword>
<comment type="subcellular location">
    <subcellularLocation>
        <location evidence="1">Cytoplasm</location>
    </subcellularLocation>
</comment>
<gene>
    <name evidence="10" type="primary">ftcD</name>
    <name evidence="10" type="ORF">COU95_02970</name>
</gene>
<evidence type="ECO:0000256" key="1">
    <source>
        <dbReference type="ARBA" id="ARBA00004496"/>
    </source>
</evidence>
<dbReference type="InterPro" id="IPR037070">
    <property type="entry name" value="Formiminotransferase_C_sf"/>
</dbReference>
<proteinExistence type="predicted"/>
<dbReference type="PANTHER" id="PTHR12234:SF8">
    <property type="entry name" value="FORMIMINOTRANSFERASE-CYCLODEAMINASE"/>
    <property type="match status" value="1"/>
</dbReference>
<evidence type="ECO:0000259" key="8">
    <source>
        <dbReference type="SMART" id="SM01221"/>
    </source>
</evidence>
<dbReference type="InterPro" id="IPR012886">
    <property type="entry name" value="Formiminotransferase_N"/>
</dbReference>
<organism evidence="10 11">
    <name type="scientific">Candidatus Shapirobacteria bacterium CG10_big_fil_rev_8_21_14_0_10_40_9</name>
    <dbReference type="NCBI Taxonomy" id="1974888"/>
    <lineage>
        <taxon>Bacteria</taxon>
        <taxon>Candidatus Shapironibacteriota</taxon>
    </lineage>
</organism>
<reference evidence="11" key="1">
    <citation type="submission" date="2017-09" db="EMBL/GenBank/DDBJ databases">
        <title>Depth-based differentiation of microbial function through sediment-hosted aquifers and enrichment of novel symbionts in the deep terrestrial subsurface.</title>
        <authorList>
            <person name="Probst A.J."/>
            <person name="Ladd B."/>
            <person name="Jarett J.K."/>
            <person name="Geller-Mcgrath D.E."/>
            <person name="Sieber C.M.K."/>
            <person name="Emerson J.B."/>
            <person name="Anantharaman K."/>
            <person name="Thomas B.C."/>
            <person name="Malmstrom R."/>
            <person name="Stieglmeier M."/>
            <person name="Klingl A."/>
            <person name="Woyke T."/>
            <person name="Ryan C.M."/>
            <person name="Banfield J.F."/>
        </authorList>
    </citation>
    <scope>NUCLEOTIDE SEQUENCE [LARGE SCALE GENOMIC DNA]</scope>
</reference>
<comment type="pathway">
    <text evidence="2">Amino-acid degradation; L-histidine degradation into L-glutamate; L-glutamate from N-formimidoyl-L-glutamate (transferase route): step 1/1.</text>
</comment>
<dbReference type="UniPathway" id="UPA00379">
    <property type="reaction ID" value="UER00555"/>
</dbReference>
<keyword evidence="4" id="KW-0963">Cytoplasm</keyword>
<dbReference type="SUPFAM" id="SSF55116">
    <property type="entry name" value="Formiminotransferase domain of formiminotransferase-cyclodeaminase"/>
    <property type="match status" value="2"/>
</dbReference>
<keyword evidence="6" id="KW-0369">Histidine metabolism</keyword>
<dbReference type="Pfam" id="PF02971">
    <property type="entry name" value="FTCD"/>
    <property type="match status" value="1"/>
</dbReference>
<evidence type="ECO:0000256" key="5">
    <source>
        <dbReference type="ARBA" id="ARBA00022679"/>
    </source>
</evidence>
<dbReference type="InterPro" id="IPR037064">
    <property type="entry name" value="Formiminotransferase_N_sf"/>
</dbReference>
<dbReference type="InterPro" id="IPR004227">
    <property type="entry name" value="Formiminotransferase_cat"/>
</dbReference>
<dbReference type="GO" id="GO:0019556">
    <property type="term" value="P:L-histidine catabolic process to glutamate and formamide"/>
    <property type="evidence" value="ECO:0007669"/>
    <property type="project" value="UniProtKB-UniPathway"/>
</dbReference>
<dbReference type="AlphaFoldDB" id="A0A2M8L394"/>
<evidence type="ECO:0000256" key="3">
    <source>
        <dbReference type="ARBA" id="ARBA00012252"/>
    </source>
</evidence>
<evidence type="ECO:0000256" key="2">
    <source>
        <dbReference type="ARBA" id="ARBA00005082"/>
    </source>
</evidence>
<evidence type="ECO:0000259" key="9">
    <source>
        <dbReference type="SMART" id="SM01222"/>
    </source>
</evidence>
<sequence length="298" mass="33447">MDKIVECVPNFSEGRRQDVIEAIVEVGRISGVKILDIEKDPDHNRMLTTIVGEPEAVFQSVWEMIKVATKLIDMEKHQGEHPRIGATDVVPFVPVAGVSMEECVKLARRLGKKVAEELNIPVYFYEAAATRPGRVNLADVRKGEYEGLKSEIQTNPERIPDFGPQKMHPTAGAIVIGARKFLIAYNVNLDTKDVQIAKDIAKQVREKDGGFPQVKALGFEIADKGYVQVSMNLCDFEKTNMDTVFRKIKEEAGKRGVKVLGSEIYGMVPKAALERINLDELQLVDFKKDQILEERLRK</sequence>
<dbReference type="EC" id="2.1.2.5" evidence="3"/>
<dbReference type="GO" id="GO:0019557">
    <property type="term" value="P:L-histidine catabolic process to glutamate and formate"/>
    <property type="evidence" value="ECO:0007669"/>
    <property type="project" value="UniProtKB-UniPathway"/>
</dbReference>
<dbReference type="SMART" id="SM01222">
    <property type="entry name" value="FTCD_N"/>
    <property type="match status" value="1"/>
</dbReference>
<name>A0A2M8L394_9BACT</name>
<dbReference type="InterPro" id="IPR013802">
    <property type="entry name" value="Formiminotransferase_C"/>
</dbReference>
<dbReference type="SMART" id="SM01221">
    <property type="entry name" value="FTCD"/>
    <property type="match status" value="1"/>
</dbReference>
<evidence type="ECO:0000256" key="7">
    <source>
        <dbReference type="ARBA" id="ARBA00022954"/>
    </source>
</evidence>
<dbReference type="Gene3D" id="3.30.70.670">
    <property type="entry name" value="Formiminotransferase, C-terminal subdomain"/>
    <property type="match status" value="1"/>
</dbReference>
<evidence type="ECO:0000256" key="6">
    <source>
        <dbReference type="ARBA" id="ARBA00022808"/>
    </source>
</evidence>
<evidence type="ECO:0000256" key="4">
    <source>
        <dbReference type="ARBA" id="ARBA00022490"/>
    </source>
</evidence>
<dbReference type="PANTHER" id="PTHR12234">
    <property type="entry name" value="FORMIMINOTRANSFERASE-CYCLODEAMINASE"/>
    <property type="match status" value="1"/>
</dbReference>
<dbReference type="EMBL" id="PFEK01000057">
    <property type="protein sequence ID" value="PJE67347.1"/>
    <property type="molecule type" value="Genomic_DNA"/>
</dbReference>
<evidence type="ECO:0000313" key="10">
    <source>
        <dbReference type="EMBL" id="PJE67347.1"/>
    </source>
</evidence>
<feature type="domain" description="Formiminotransferase N-terminal subdomain" evidence="9">
    <location>
        <begin position="3"/>
        <end position="180"/>
    </location>
</feature>
<dbReference type="Pfam" id="PF07837">
    <property type="entry name" value="FTCD_N"/>
    <property type="match status" value="1"/>
</dbReference>
<dbReference type="GO" id="GO:0030409">
    <property type="term" value="F:glutamate formimidoyltransferase activity"/>
    <property type="evidence" value="ECO:0007669"/>
    <property type="project" value="UniProtKB-EC"/>
</dbReference>
<dbReference type="NCBIfam" id="TIGR02024">
    <property type="entry name" value="FtcD"/>
    <property type="match status" value="1"/>
</dbReference>
<keyword evidence="5 10" id="KW-0808">Transferase</keyword>
<protein>
    <recommendedName>
        <fullName evidence="3">glutamate formimidoyltransferase</fullName>
        <ecNumber evidence="3">2.1.2.5</ecNumber>
    </recommendedName>
</protein>
<feature type="domain" description="Formiminotransferase C-terminal subdomain" evidence="8">
    <location>
        <begin position="181"/>
        <end position="295"/>
    </location>
</feature>
<dbReference type="InterPro" id="IPR051623">
    <property type="entry name" value="FTCD"/>
</dbReference>
<evidence type="ECO:0000313" key="11">
    <source>
        <dbReference type="Proteomes" id="UP000231474"/>
    </source>
</evidence>